<evidence type="ECO:0000256" key="8">
    <source>
        <dbReference type="ARBA" id="ARBA00022840"/>
    </source>
</evidence>
<dbReference type="InterPro" id="IPR012675">
    <property type="entry name" value="Beta-grasp_dom_sf"/>
</dbReference>
<dbReference type="InterPro" id="IPR006195">
    <property type="entry name" value="aa-tRNA-synth_II"/>
</dbReference>
<keyword evidence="2 13" id="KW-0963">Cytoplasm</keyword>
<dbReference type="Pfam" id="PF00587">
    <property type="entry name" value="tRNA-synt_2b"/>
    <property type="match status" value="1"/>
</dbReference>
<dbReference type="Gene3D" id="3.10.20.30">
    <property type="match status" value="1"/>
</dbReference>
<accession>A0A3C1KKY9</accession>
<dbReference type="InterPro" id="IPR002320">
    <property type="entry name" value="Thr-tRNA-ligase_IIa"/>
</dbReference>
<dbReference type="CDD" id="cd00860">
    <property type="entry name" value="ThrRS_anticodon"/>
    <property type="match status" value="1"/>
</dbReference>
<feature type="domain" description="TGS" evidence="15">
    <location>
        <begin position="1"/>
        <end position="61"/>
    </location>
</feature>
<keyword evidence="8 13" id="KW-0067">ATP-binding</keyword>
<dbReference type="FunFam" id="3.30.980.10:FF:000005">
    <property type="entry name" value="Threonyl-tRNA synthetase, mitochondrial"/>
    <property type="match status" value="1"/>
</dbReference>
<dbReference type="CDD" id="cd01667">
    <property type="entry name" value="TGS_ThrRS"/>
    <property type="match status" value="1"/>
</dbReference>
<dbReference type="GO" id="GO:0000049">
    <property type="term" value="F:tRNA binding"/>
    <property type="evidence" value="ECO:0007669"/>
    <property type="project" value="UniProtKB-KW"/>
</dbReference>
<dbReference type="InterPro" id="IPR033728">
    <property type="entry name" value="ThrRS_core"/>
</dbReference>
<evidence type="ECO:0000259" key="14">
    <source>
        <dbReference type="PROSITE" id="PS50862"/>
    </source>
</evidence>
<evidence type="ECO:0000313" key="17">
    <source>
        <dbReference type="Proteomes" id="UP000259273"/>
    </source>
</evidence>
<dbReference type="GO" id="GO:0006435">
    <property type="term" value="P:threonyl-tRNA aminoacylation"/>
    <property type="evidence" value="ECO:0007669"/>
    <property type="project" value="UniProtKB-UniRule"/>
</dbReference>
<dbReference type="SUPFAM" id="SSF81271">
    <property type="entry name" value="TGS-like"/>
    <property type="match status" value="1"/>
</dbReference>
<keyword evidence="6 13" id="KW-0547">Nucleotide-binding</keyword>
<evidence type="ECO:0000256" key="7">
    <source>
        <dbReference type="ARBA" id="ARBA00022833"/>
    </source>
</evidence>
<dbReference type="AlphaFoldDB" id="A0A3C1KKY9"/>
<dbReference type="Gene3D" id="3.30.930.10">
    <property type="entry name" value="Bira Bifunctional Protein, Domain 2"/>
    <property type="match status" value="1"/>
</dbReference>
<evidence type="ECO:0000256" key="3">
    <source>
        <dbReference type="ARBA" id="ARBA00022555"/>
    </source>
</evidence>
<dbReference type="FunFam" id="3.30.54.20:FF:000002">
    <property type="entry name" value="Threonine--tRNA ligase"/>
    <property type="match status" value="1"/>
</dbReference>
<sequence length="643" mass="72829">MPSITLPDGSQRQFDSPVSVHDVASAIGPGLAKAALAGVVDGREVDTSHVIDSDASLAIITERDAAGLEVIRHSTAHLLAMAVQELFPGTQVTIGPVIEDGFYYDFASGHHFTPEDLQKIEQRMEQIVADDLPVQRVVMSRERAIELFRNMGEHYKVQIIEALPEGEELSIYQQGPWMDLCRGPHVPSTGKLKAFKLTKVAGAYWRGDSNNEMLQRIYGTAWANKKQLNEYLTRIEEAEKRDHRKIGKKLDLFHTQEEAPGMVFWHPDGWTLYQAIEQYMRQAQRAHGYQEIRTPQLVDMSLWERSGHADKFGDDMFTLQSEERQFAVKPMNCPCHVQVFNQGLKSYRDLPLRLAEFGSCHRNEPSGSLHGIMRVRGFTQDDAHIFCTEEQIQPEVASFIDFLHAVYADFGFSEVIYRLSTRPEQRVGSDTDWDRAEKALADALDAHELPWQELPGEGAFYGPKIEFSLKDCIGRIWQLGTIQVDFSMPGRLGAQYVAEDGSRQVPVMLHRAILGSFERFIGILIEHYEGVFPTWLAPTQAMVLNITDKQADYARFVEDSLKNKGFRVQSDLRNEKIGFKIREHTLRKVPFLLVVGDKEVETQTVAVRARRGEDLGSLSLEALEALITNDVARRGRIVLENQH</sequence>
<dbReference type="FunFam" id="3.30.930.10:FF:000002">
    <property type="entry name" value="Threonine--tRNA ligase"/>
    <property type="match status" value="1"/>
</dbReference>
<comment type="similarity">
    <text evidence="1 13">Belongs to the class-II aminoacyl-tRNA synthetase family.</text>
</comment>
<dbReference type="PANTHER" id="PTHR11451">
    <property type="entry name" value="THREONINE-TRNA LIGASE"/>
    <property type="match status" value="1"/>
</dbReference>
<dbReference type="FunFam" id="3.10.20.30:FF:000005">
    <property type="entry name" value="Threonine--tRNA ligase"/>
    <property type="match status" value="1"/>
</dbReference>
<dbReference type="GO" id="GO:0005829">
    <property type="term" value="C:cytosol"/>
    <property type="evidence" value="ECO:0007669"/>
    <property type="project" value="TreeGrafter"/>
</dbReference>
<dbReference type="STRING" id="1121937.GCA_000423125_00989"/>
<dbReference type="GO" id="GO:0005524">
    <property type="term" value="F:ATP binding"/>
    <property type="evidence" value="ECO:0007669"/>
    <property type="project" value="UniProtKB-UniRule"/>
</dbReference>
<dbReference type="EC" id="6.1.1.3" evidence="13"/>
<dbReference type="SMART" id="SM00863">
    <property type="entry name" value="tRNA_SAD"/>
    <property type="match status" value="1"/>
</dbReference>
<evidence type="ECO:0000313" key="16">
    <source>
        <dbReference type="EMBL" id="HAN27295.1"/>
    </source>
</evidence>
<dbReference type="FunFam" id="3.40.50.800:FF:000001">
    <property type="entry name" value="Threonine--tRNA ligase"/>
    <property type="match status" value="1"/>
</dbReference>
<dbReference type="InterPro" id="IPR012947">
    <property type="entry name" value="tRNA_SAD"/>
</dbReference>
<evidence type="ECO:0000256" key="11">
    <source>
        <dbReference type="ARBA" id="ARBA00023146"/>
    </source>
</evidence>
<dbReference type="CDD" id="cd00771">
    <property type="entry name" value="ThrRS_core"/>
    <property type="match status" value="1"/>
</dbReference>
<dbReference type="Pfam" id="PF03129">
    <property type="entry name" value="HGTP_anticodon"/>
    <property type="match status" value="1"/>
</dbReference>
<feature type="binding site" evidence="13">
    <location>
        <position position="510"/>
    </location>
    <ligand>
        <name>Zn(2+)</name>
        <dbReference type="ChEBI" id="CHEBI:29105"/>
        <note>catalytic</note>
    </ligand>
</feature>
<dbReference type="EMBL" id="DMND01000085">
    <property type="protein sequence ID" value="HAN27295.1"/>
    <property type="molecule type" value="Genomic_DNA"/>
</dbReference>
<dbReference type="Pfam" id="PF02824">
    <property type="entry name" value="TGS"/>
    <property type="match status" value="1"/>
</dbReference>
<dbReference type="InterPro" id="IPR004095">
    <property type="entry name" value="TGS"/>
</dbReference>
<dbReference type="InterPro" id="IPR047246">
    <property type="entry name" value="ThrRS_anticodon"/>
</dbReference>
<dbReference type="PRINTS" id="PR01047">
    <property type="entry name" value="TRNASYNTHTHR"/>
</dbReference>
<keyword evidence="3 13" id="KW-0820">tRNA-binding</keyword>
<dbReference type="SUPFAM" id="SSF55681">
    <property type="entry name" value="Class II aaRS and biotin synthetases"/>
    <property type="match status" value="1"/>
</dbReference>
<keyword evidence="10 13" id="KW-0648">Protein biosynthesis</keyword>
<dbReference type="PROSITE" id="PS50862">
    <property type="entry name" value="AA_TRNA_LIGASE_II"/>
    <property type="match status" value="1"/>
</dbReference>
<dbReference type="InterPro" id="IPR002314">
    <property type="entry name" value="aa-tRNA-synt_IIb"/>
</dbReference>
<dbReference type="SUPFAM" id="SSF52954">
    <property type="entry name" value="Class II aaRS ABD-related"/>
    <property type="match status" value="1"/>
</dbReference>
<dbReference type="Gene3D" id="3.40.50.800">
    <property type="entry name" value="Anticodon-binding domain"/>
    <property type="match status" value="1"/>
</dbReference>
<feature type="domain" description="Aminoacyl-transfer RNA synthetases class-II family profile" evidence="14">
    <location>
        <begin position="242"/>
        <end position="533"/>
    </location>
</feature>
<reference evidence="16 17" key="1">
    <citation type="journal article" date="2018" name="Nat. Biotechnol.">
        <title>A standardized bacterial taxonomy based on genome phylogeny substantially revises the tree of life.</title>
        <authorList>
            <person name="Parks D.H."/>
            <person name="Chuvochina M."/>
            <person name="Waite D.W."/>
            <person name="Rinke C."/>
            <person name="Skarshewski A."/>
            <person name="Chaumeil P.A."/>
            <person name="Hugenholtz P."/>
        </authorList>
    </citation>
    <scope>NUCLEOTIDE SEQUENCE [LARGE SCALE GENOMIC DNA]</scope>
    <source>
        <strain evidence="16">UBA9158</strain>
    </source>
</reference>
<feature type="binding site" evidence="13">
    <location>
        <position position="384"/>
    </location>
    <ligand>
        <name>Zn(2+)</name>
        <dbReference type="ChEBI" id="CHEBI:29105"/>
        <note>catalytic</note>
    </ligand>
</feature>
<dbReference type="InterPro" id="IPR004154">
    <property type="entry name" value="Anticodon-bd"/>
</dbReference>
<dbReference type="NCBIfam" id="TIGR00418">
    <property type="entry name" value="thrS"/>
    <property type="match status" value="1"/>
</dbReference>
<dbReference type="InterPro" id="IPR018163">
    <property type="entry name" value="Thr/Ala-tRNA-synth_IIc_edit"/>
</dbReference>
<evidence type="ECO:0000259" key="15">
    <source>
        <dbReference type="PROSITE" id="PS51880"/>
    </source>
</evidence>
<dbReference type="Proteomes" id="UP000259273">
    <property type="component" value="Unassembled WGS sequence"/>
</dbReference>
<evidence type="ECO:0000256" key="10">
    <source>
        <dbReference type="ARBA" id="ARBA00022917"/>
    </source>
</evidence>
<evidence type="ECO:0000256" key="1">
    <source>
        <dbReference type="ARBA" id="ARBA00008226"/>
    </source>
</evidence>
<dbReference type="InterPro" id="IPR012676">
    <property type="entry name" value="TGS-like"/>
</dbReference>
<evidence type="ECO:0000256" key="13">
    <source>
        <dbReference type="HAMAP-Rule" id="MF_00184"/>
    </source>
</evidence>
<comment type="caution">
    <text evidence="16">The sequence shown here is derived from an EMBL/GenBank/DDBJ whole genome shotgun (WGS) entry which is preliminary data.</text>
</comment>
<keyword evidence="9 13" id="KW-0694">RNA-binding</keyword>
<gene>
    <name evidence="13" type="primary">thrS</name>
    <name evidence="16" type="ORF">DCP75_06170</name>
</gene>
<comment type="subunit">
    <text evidence="13">Homodimer.</text>
</comment>
<feature type="region of interest" description="Catalytic" evidence="13">
    <location>
        <begin position="242"/>
        <end position="533"/>
    </location>
</feature>
<evidence type="ECO:0000256" key="9">
    <source>
        <dbReference type="ARBA" id="ARBA00022884"/>
    </source>
</evidence>
<dbReference type="PROSITE" id="PS51880">
    <property type="entry name" value="TGS"/>
    <property type="match status" value="1"/>
</dbReference>
<organism evidence="16 17">
    <name type="scientific">Haliea salexigens</name>
    <dbReference type="NCBI Taxonomy" id="287487"/>
    <lineage>
        <taxon>Bacteria</taxon>
        <taxon>Pseudomonadati</taxon>
        <taxon>Pseudomonadota</taxon>
        <taxon>Gammaproteobacteria</taxon>
        <taxon>Cellvibrionales</taxon>
        <taxon>Halieaceae</taxon>
        <taxon>Haliea</taxon>
    </lineage>
</organism>
<evidence type="ECO:0000256" key="12">
    <source>
        <dbReference type="ARBA" id="ARBA00049515"/>
    </source>
</evidence>
<protein>
    <recommendedName>
        <fullName evidence="13">Threonine--tRNA ligase</fullName>
        <ecNumber evidence="13">6.1.1.3</ecNumber>
    </recommendedName>
    <alternativeName>
        <fullName evidence="13">Threonyl-tRNA synthetase</fullName>
        <shortName evidence="13">ThrRS</shortName>
    </alternativeName>
</protein>
<keyword evidence="7 13" id="KW-0862">Zinc</keyword>
<keyword evidence="4 13" id="KW-0436">Ligase</keyword>
<keyword evidence="11 13" id="KW-0030">Aminoacyl-tRNA synthetase</keyword>
<dbReference type="PANTHER" id="PTHR11451:SF44">
    <property type="entry name" value="THREONINE--TRNA LIGASE, CHLOROPLASTIC_MITOCHONDRIAL 2"/>
    <property type="match status" value="1"/>
</dbReference>
<comment type="catalytic activity">
    <reaction evidence="12 13">
        <text>tRNA(Thr) + L-threonine + ATP = L-threonyl-tRNA(Thr) + AMP + diphosphate + H(+)</text>
        <dbReference type="Rhea" id="RHEA:24624"/>
        <dbReference type="Rhea" id="RHEA-COMP:9670"/>
        <dbReference type="Rhea" id="RHEA-COMP:9704"/>
        <dbReference type="ChEBI" id="CHEBI:15378"/>
        <dbReference type="ChEBI" id="CHEBI:30616"/>
        <dbReference type="ChEBI" id="CHEBI:33019"/>
        <dbReference type="ChEBI" id="CHEBI:57926"/>
        <dbReference type="ChEBI" id="CHEBI:78442"/>
        <dbReference type="ChEBI" id="CHEBI:78534"/>
        <dbReference type="ChEBI" id="CHEBI:456215"/>
        <dbReference type="EC" id="6.1.1.3"/>
    </reaction>
</comment>
<evidence type="ECO:0000256" key="2">
    <source>
        <dbReference type="ARBA" id="ARBA00022490"/>
    </source>
</evidence>
<evidence type="ECO:0000256" key="4">
    <source>
        <dbReference type="ARBA" id="ARBA00022598"/>
    </source>
</evidence>
<comment type="subcellular location">
    <subcellularLocation>
        <location evidence="13">Cytoplasm</location>
    </subcellularLocation>
</comment>
<name>A0A3C1KKY9_9GAMM</name>
<dbReference type="InterPro" id="IPR036621">
    <property type="entry name" value="Anticodon-bd_dom_sf"/>
</dbReference>
<dbReference type="Pfam" id="PF07973">
    <property type="entry name" value="tRNA_SAD"/>
    <property type="match status" value="1"/>
</dbReference>
<proteinExistence type="inferred from homology"/>
<dbReference type="GO" id="GO:0004829">
    <property type="term" value="F:threonine-tRNA ligase activity"/>
    <property type="evidence" value="ECO:0007669"/>
    <property type="project" value="UniProtKB-UniRule"/>
</dbReference>
<feature type="binding site" evidence="13">
    <location>
        <position position="333"/>
    </location>
    <ligand>
        <name>Zn(2+)</name>
        <dbReference type="ChEBI" id="CHEBI:29105"/>
        <note>catalytic</note>
    </ligand>
</feature>
<evidence type="ECO:0000256" key="6">
    <source>
        <dbReference type="ARBA" id="ARBA00022741"/>
    </source>
</evidence>
<dbReference type="SUPFAM" id="SSF55186">
    <property type="entry name" value="ThrRS/AlaRS common domain"/>
    <property type="match status" value="1"/>
</dbReference>
<evidence type="ECO:0000256" key="5">
    <source>
        <dbReference type="ARBA" id="ARBA00022723"/>
    </source>
</evidence>
<comment type="cofactor">
    <cofactor evidence="13">
        <name>Zn(2+)</name>
        <dbReference type="ChEBI" id="CHEBI:29105"/>
    </cofactor>
    <text evidence="13">Binds 1 zinc ion per subunit.</text>
</comment>
<dbReference type="InterPro" id="IPR045864">
    <property type="entry name" value="aa-tRNA-synth_II/BPL/LPL"/>
</dbReference>
<dbReference type="Gene3D" id="3.30.980.10">
    <property type="entry name" value="Threonyl-trna Synthetase, Chain A, domain 2"/>
    <property type="match status" value="1"/>
</dbReference>
<keyword evidence="5 13" id="KW-0479">Metal-binding</keyword>
<dbReference type="HAMAP" id="MF_00184">
    <property type="entry name" value="Thr_tRNA_synth"/>
    <property type="match status" value="1"/>
</dbReference>
<dbReference type="Gene3D" id="3.30.54.20">
    <property type="match status" value="1"/>
</dbReference>
<dbReference type="GO" id="GO:0046872">
    <property type="term" value="F:metal ion binding"/>
    <property type="evidence" value="ECO:0007669"/>
    <property type="project" value="UniProtKB-KW"/>
</dbReference>